<dbReference type="SMART" id="SM00225">
    <property type="entry name" value="BTB"/>
    <property type="match status" value="1"/>
</dbReference>
<dbReference type="SUPFAM" id="SSF54695">
    <property type="entry name" value="POZ domain"/>
    <property type="match status" value="1"/>
</dbReference>
<dbReference type="CDD" id="cd18186">
    <property type="entry name" value="BTB_POZ_ZBTB_KLHL-like"/>
    <property type="match status" value="1"/>
</dbReference>
<dbReference type="Pfam" id="PF00651">
    <property type="entry name" value="BTB"/>
    <property type="match status" value="1"/>
</dbReference>
<dbReference type="AlphaFoldDB" id="A0A8J8WM61"/>
<name>A0A8J8WM61_9EURO</name>
<dbReference type="Proteomes" id="UP000631181">
    <property type="component" value="Unassembled WGS sequence"/>
</dbReference>
<evidence type="ECO:0000259" key="1">
    <source>
        <dbReference type="PROSITE" id="PS50097"/>
    </source>
</evidence>
<protein>
    <recommendedName>
        <fullName evidence="1">BTB domain-containing protein</fullName>
    </recommendedName>
</protein>
<organism evidence="2 3">
    <name type="scientific">Penicillium ucsense</name>
    <dbReference type="NCBI Taxonomy" id="2839758"/>
    <lineage>
        <taxon>Eukaryota</taxon>
        <taxon>Fungi</taxon>
        <taxon>Dikarya</taxon>
        <taxon>Ascomycota</taxon>
        <taxon>Pezizomycotina</taxon>
        <taxon>Eurotiomycetes</taxon>
        <taxon>Eurotiomycetidae</taxon>
        <taxon>Eurotiales</taxon>
        <taxon>Aspergillaceae</taxon>
        <taxon>Penicillium</taxon>
    </lineage>
</organism>
<reference evidence="2" key="1">
    <citation type="journal article" date="2020" name="Front. Microbiol.">
        <title>Gene regulatory networks of Penicillium echinulatum 2HH and Penicillium oxalicum 114-2 inferred by a computational biology approach.</title>
        <authorList>
            <person name="Lenz A.R."/>
            <person name="Galan-Vasquez E."/>
            <person name="Balbinot E."/>
            <person name="De Abreu F.P."/>
            <person name="De Oliveira N.S."/>
            <person name="Da Rosa L.O."/>
            <person name="De Avila E Silva S."/>
            <person name="Camassola M."/>
            <person name="Dillon A.J.P."/>
            <person name="Perez-Rueda E."/>
        </authorList>
    </citation>
    <scope>NUCLEOTIDE SEQUENCE</scope>
    <source>
        <strain evidence="2">S1M29</strain>
    </source>
</reference>
<feature type="domain" description="BTB" evidence="1">
    <location>
        <begin position="42"/>
        <end position="113"/>
    </location>
</feature>
<dbReference type="InterPro" id="IPR000210">
    <property type="entry name" value="BTB/POZ_dom"/>
</dbReference>
<dbReference type="EMBL" id="WIWV01000003">
    <property type="protein sequence ID" value="KAF7719846.1"/>
    <property type="molecule type" value="Genomic_DNA"/>
</dbReference>
<dbReference type="PROSITE" id="PS50097">
    <property type="entry name" value="BTB"/>
    <property type="match status" value="1"/>
</dbReference>
<dbReference type="Gene3D" id="3.30.710.10">
    <property type="entry name" value="Potassium Channel Kv1.1, Chain A"/>
    <property type="match status" value="1"/>
</dbReference>
<sequence length="259" mass="29170">MKSAAEEDSLDMANMTEMPENFEITSEQMVKEVMPLFHGPFVKMRLRHTDLEYTVSKPLLCKASPYFDSMFKDNEIGDVEQIITLDPIDGAVSKRSIEGVLQWIYTRQIHCEASLSRADEIASAIEIARLADLWRIAGALRDTLAERIKKAVLASRGKAFKKVKAVIITRQHIFSAGYLPQDHAVRRIVVQAAMGAFLRTDGDCYGREIREHPSFGADLLQELRPRLNQLIRKGQRAGIADPLDGKGYLCLRFCESNGE</sequence>
<dbReference type="OrthoDB" id="194443at2759"/>
<accession>A0A8J8WM61</accession>
<gene>
    <name evidence="2" type="ORF">PECM_004636</name>
</gene>
<evidence type="ECO:0000313" key="3">
    <source>
        <dbReference type="Proteomes" id="UP000631181"/>
    </source>
</evidence>
<dbReference type="InterPro" id="IPR011333">
    <property type="entry name" value="SKP1/BTB/POZ_sf"/>
</dbReference>
<evidence type="ECO:0000313" key="2">
    <source>
        <dbReference type="EMBL" id="KAF7719846.1"/>
    </source>
</evidence>
<proteinExistence type="predicted"/>
<comment type="caution">
    <text evidence="2">The sequence shown here is derived from an EMBL/GenBank/DDBJ whole genome shotgun (WGS) entry which is preliminary data.</text>
</comment>
<keyword evidence="3" id="KW-1185">Reference proteome</keyword>